<evidence type="ECO:0000313" key="6">
    <source>
        <dbReference type="EMBL" id="KAG8385466.1"/>
    </source>
</evidence>
<organism evidence="6 7">
    <name type="scientific">Buddleja alternifolia</name>
    <dbReference type="NCBI Taxonomy" id="168488"/>
    <lineage>
        <taxon>Eukaryota</taxon>
        <taxon>Viridiplantae</taxon>
        <taxon>Streptophyta</taxon>
        <taxon>Embryophyta</taxon>
        <taxon>Tracheophyta</taxon>
        <taxon>Spermatophyta</taxon>
        <taxon>Magnoliopsida</taxon>
        <taxon>eudicotyledons</taxon>
        <taxon>Gunneridae</taxon>
        <taxon>Pentapetalae</taxon>
        <taxon>asterids</taxon>
        <taxon>lamiids</taxon>
        <taxon>Lamiales</taxon>
        <taxon>Scrophulariaceae</taxon>
        <taxon>Buddlejeae</taxon>
        <taxon>Buddleja</taxon>
    </lineage>
</organism>
<evidence type="ECO:0000256" key="2">
    <source>
        <dbReference type="ARBA" id="ARBA00022729"/>
    </source>
</evidence>
<evidence type="ECO:0000256" key="4">
    <source>
        <dbReference type="ARBA" id="ARBA00023180"/>
    </source>
</evidence>
<gene>
    <name evidence="6" type="ORF">BUALT_Bualt03G0048200</name>
</gene>
<protein>
    <submittedName>
        <fullName evidence="6">Uncharacterized protein</fullName>
    </submittedName>
</protein>
<keyword evidence="4" id="KW-0325">Glycoprotein</keyword>
<dbReference type="SUPFAM" id="SSF52266">
    <property type="entry name" value="SGNH hydrolase"/>
    <property type="match status" value="1"/>
</dbReference>
<comment type="caution">
    <text evidence="6">The sequence shown here is derived from an EMBL/GenBank/DDBJ whole genome shotgun (WGS) entry which is preliminary data.</text>
</comment>
<dbReference type="GO" id="GO:0016788">
    <property type="term" value="F:hydrolase activity, acting on ester bonds"/>
    <property type="evidence" value="ECO:0007669"/>
    <property type="project" value="InterPro"/>
</dbReference>
<dbReference type="InterPro" id="IPR036514">
    <property type="entry name" value="SGNH_hydro_sf"/>
</dbReference>
<name>A0AAV6XR46_9LAMI</name>
<proteinExistence type="inferred from homology"/>
<keyword evidence="3" id="KW-0378">Hydrolase</keyword>
<evidence type="ECO:0000256" key="5">
    <source>
        <dbReference type="SAM" id="SignalP"/>
    </source>
</evidence>
<comment type="similarity">
    <text evidence="1">Belongs to the 'GDSL' lipolytic enzyme family.</text>
</comment>
<accession>A0AAV6XR46</accession>
<evidence type="ECO:0000313" key="7">
    <source>
        <dbReference type="Proteomes" id="UP000826271"/>
    </source>
</evidence>
<dbReference type="PANTHER" id="PTHR22835:SF683">
    <property type="entry name" value="OS05G0506800 PROTEIN"/>
    <property type="match status" value="1"/>
</dbReference>
<sequence>MAVAYVVVFMLIISSSSSSLSKSASGCYESIISFGDSLADTGNLLLLSPSDKLPLSARPPYGETFFHHPTGRCSDGRLVIDFIAESLGLPLVQPYMGGEDADAGGRSFGKGVNFAVAGATALDYAYLEKRGIHNSLTNVSLGTQLDWFKQFLMKLPDNLCVFGSDNTDRRNFFRSSLILVGEIGGNDINYPLNQGINKEVAQSFAPTIVNKIGLTIEELIKLGVETMLVPGNFPIGCFPIYLTQYKTSNKEEYDSETGCLNWLNEISEYYNKLLQEELSRIRELHPNVTIIYADYYNAALRFYLSPSEFGFTKGILRACCGAGGPYNFNISAMCGILPASSCDDPSSFASWDGIHFTEAAYRVITQGLLEGEYTTPHIRTVCPSMSRHPGRYEY</sequence>
<feature type="chain" id="PRO_5043395083" evidence="5">
    <location>
        <begin position="19"/>
        <end position="394"/>
    </location>
</feature>
<dbReference type="PANTHER" id="PTHR22835">
    <property type="entry name" value="ZINC FINGER FYVE DOMAIN CONTAINING PROTEIN"/>
    <property type="match status" value="1"/>
</dbReference>
<keyword evidence="7" id="KW-1185">Reference proteome</keyword>
<evidence type="ECO:0000256" key="3">
    <source>
        <dbReference type="ARBA" id="ARBA00022801"/>
    </source>
</evidence>
<dbReference type="InterPro" id="IPR001087">
    <property type="entry name" value="GDSL"/>
</dbReference>
<dbReference type="Gene3D" id="3.40.50.1110">
    <property type="entry name" value="SGNH hydrolase"/>
    <property type="match status" value="1"/>
</dbReference>
<dbReference type="AlphaFoldDB" id="A0AAV6XR46"/>
<reference evidence="6" key="1">
    <citation type="submission" date="2019-10" db="EMBL/GenBank/DDBJ databases">
        <authorList>
            <person name="Zhang R."/>
            <person name="Pan Y."/>
            <person name="Wang J."/>
            <person name="Ma R."/>
            <person name="Yu S."/>
        </authorList>
    </citation>
    <scope>NUCLEOTIDE SEQUENCE</scope>
    <source>
        <strain evidence="6">LA-IB0</strain>
        <tissue evidence="6">Leaf</tissue>
    </source>
</reference>
<dbReference type="EMBL" id="WHWC01000003">
    <property type="protein sequence ID" value="KAG8385466.1"/>
    <property type="molecule type" value="Genomic_DNA"/>
</dbReference>
<feature type="signal peptide" evidence="5">
    <location>
        <begin position="1"/>
        <end position="18"/>
    </location>
</feature>
<dbReference type="Proteomes" id="UP000826271">
    <property type="component" value="Unassembled WGS sequence"/>
</dbReference>
<keyword evidence="2 5" id="KW-0732">Signal</keyword>
<dbReference type="Pfam" id="PF00657">
    <property type="entry name" value="Lipase_GDSL"/>
    <property type="match status" value="1"/>
</dbReference>
<dbReference type="InterPro" id="IPR035669">
    <property type="entry name" value="SGNH_plant_lipase-like"/>
</dbReference>
<evidence type="ECO:0000256" key="1">
    <source>
        <dbReference type="ARBA" id="ARBA00008668"/>
    </source>
</evidence>
<dbReference type="CDD" id="cd01837">
    <property type="entry name" value="SGNH_plant_lipase_like"/>
    <property type="match status" value="1"/>
</dbReference>